<dbReference type="EMBL" id="JBHSLD010000004">
    <property type="protein sequence ID" value="MFC5379985.1"/>
    <property type="molecule type" value="Genomic_DNA"/>
</dbReference>
<sequence length="212" mass="23911">MDPDLAVPAISSGASILVAVISAATAIIIANRANSRTLVQAERNDATSEKLKMLELEYSRERDRESTLNELEMRLANQKLETFTPMLELMEDALYKRINLDDPKQLRNFVSKTSRFAMWVNLIGSDEVARSYASFQQATYASAPPNVLLWHYADFLLAARRDLGYAATMLGRPDMLKSLLRDFYSASMERKLSRPLSEVVEDSGWTPPWGKT</sequence>
<proteinExistence type="predicted"/>
<keyword evidence="3" id="KW-1185">Reference proteome</keyword>
<keyword evidence="1" id="KW-1133">Transmembrane helix</keyword>
<evidence type="ECO:0000256" key="1">
    <source>
        <dbReference type="SAM" id="Phobius"/>
    </source>
</evidence>
<reference evidence="3" key="1">
    <citation type="journal article" date="2019" name="Int. J. Syst. Evol. Microbiol.">
        <title>The Global Catalogue of Microorganisms (GCM) 10K type strain sequencing project: providing services to taxonomists for standard genome sequencing and annotation.</title>
        <authorList>
            <consortium name="The Broad Institute Genomics Platform"/>
            <consortium name="The Broad Institute Genome Sequencing Center for Infectious Disease"/>
            <person name="Wu L."/>
            <person name="Ma J."/>
        </authorList>
    </citation>
    <scope>NUCLEOTIDE SEQUENCE [LARGE SCALE GENOMIC DNA]</scope>
    <source>
        <strain evidence="3">CCUG 43114</strain>
    </source>
</reference>
<keyword evidence="1" id="KW-0812">Transmembrane</keyword>
<evidence type="ECO:0000313" key="2">
    <source>
        <dbReference type="EMBL" id="MFC5379985.1"/>
    </source>
</evidence>
<keyword evidence="1" id="KW-0472">Membrane</keyword>
<feature type="transmembrane region" description="Helical" evidence="1">
    <location>
        <begin position="6"/>
        <end position="30"/>
    </location>
</feature>
<comment type="caution">
    <text evidence="2">The sequence shown here is derived from an EMBL/GenBank/DDBJ whole genome shotgun (WGS) entry which is preliminary data.</text>
</comment>
<name>A0ABW0GJC8_9MICO</name>
<evidence type="ECO:0000313" key="3">
    <source>
        <dbReference type="Proteomes" id="UP001596122"/>
    </source>
</evidence>
<gene>
    <name evidence="2" type="ORF">ACFPJ6_04190</name>
</gene>
<accession>A0ABW0GJC8</accession>
<organism evidence="2 3">
    <name type="scientific">Aquipuribacter nitratireducens</name>
    <dbReference type="NCBI Taxonomy" id="650104"/>
    <lineage>
        <taxon>Bacteria</taxon>
        <taxon>Bacillati</taxon>
        <taxon>Actinomycetota</taxon>
        <taxon>Actinomycetes</taxon>
        <taxon>Micrococcales</taxon>
        <taxon>Intrasporangiaceae</taxon>
        <taxon>Aquipuribacter</taxon>
    </lineage>
</organism>
<dbReference type="RefSeq" id="WP_340271465.1">
    <property type="nucleotide sequence ID" value="NZ_JBBEOG010000011.1"/>
</dbReference>
<protein>
    <submittedName>
        <fullName evidence="2">Uncharacterized protein</fullName>
    </submittedName>
</protein>
<dbReference type="Proteomes" id="UP001596122">
    <property type="component" value="Unassembled WGS sequence"/>
</dbReference>